<protein>
    <recommendedName>
        <fullName evidence="7">Indoleamine 2,3-dioxygenase</fullName>
    </recommendedName>
</protein>
<keyword evidence="3 4" id="KW-0408">Iron</keyword>
<evidence type="ECO:0000256" key="2">
    <source>
        <dbReference type="ARBA" id="ARBA00022723"/>
    </source>
</evidence>
<dbReference type="AlphaFoldDB" id="A0A4P9XAN9"/>
<dbReference type="InterPro" id="IPR037217">
    <property type="entry name" value="Trp/Indoleamine_2_3_dOase-like"/>
</dbReference>
<organism evidence="5 6">
    <name type="scientific">Caulochytrium protostelioides</name>
    <dbReference type="NCBI Taxonomy" id="1555241"/>
    <lineage>
        <taxon>Eukaryota</taxon>
        <taxon>Fungi</taxon>
        <taxon>Fungi incertae sedis</taxon>
        <taxon>Chytridiomycota</taxon>
        <taxon>Chytridiomycota incertae sedis</taxon>
        <taxon>Chytridiomycetes</taxon>
        <taxon>Caulochytriales</taxon>
        <taxon>Caulochytriaceae</taxon>
        <taxon>Caulochytrium</taxon>
    </lineage>
</organism>
<dbReference type="OrthoDB" id="540174at2759"/>
<evidence type="ECO:0000256" key="1">
    <source>
        <dbReference type="ARBA" id="ARBA00007119"/>
    </source>
</evidence>
<evidence type="ECO:0000313" key="5">
    <source>
        <dbReference type="EMBL" id="RKP02406.1"/>
    </source>
</evidence>
<dbReference type="Proteomes" id="UP000274922">
    <property type="component" value="Unassembled WGS sequence"/>
</dbReference>
<dbReference type="STRING" id="1555241.A0A4P9XAN9"/>
<feature type="binding site" description="proximal binding residue" evidence="4">
    <location>
        <position position="359"/>
    </location>
    <ligand>
        <name>heme b</name>
        <dbReference type="ChEBI" id="CHEBI:60344"/>
    </ligand>
    <ligandPart>
        <name>Fe</name>
        <dbReference type="ChEBI" id="CHEBI:18248"/>
    </ligandPart>
</feature>
<reference evidence="6" key="1">
    <citation type="journal article" date="2018" name="Nat. Microbiol.">
        <title>Leveraging single-cell genomics to expand the fungal tree of life.</title>
        <authorList>
            <person name="Ahrendt S.R."/>
            <person name="Quandt C.A."/>
            <person name="Ciobanu D."/>
            <person name="Clum A."/>
            <person name="Salamov A."/>
            <person name="Andreopoulos B."/>
            <person name="Cheng J.F."/>
            <person name="Woyke T."/>
            <person name="Pelin A."/>
            <person name="Henrissat B."/>
            <person name="Reynolds N.K."/>
            <person name="Benny G.L."/>
            <person name="Smith M.E."/>
            <person name="James T.Y."/>
            <person name="Grigoriev I.V."/>
        </authorList>
    </citation>
    <scope>NUCLEOTIDE SEQUENCE [LARGE SCALE GENOMIC DNA]</scope>
    <source>
        <strain evidence="6">ATCC 52028</strain>
    </source>
</reference>
<dbReference type="Gene3D" id="1.20.58.480">
    <property type="match status" value="1"/>
</dbReference>
<evidence type="ECO:0000256" key="3">
    <source>
        <dbReference type="ARBA" id="ARBA00023004"/>
    </source>
</evidence>
<keyword evidence="4" id="KW-0349">Heme</keyword>
<name>A0A4P9XAN9_9FUNG</name>
<evidence type="ECO:0008006" key="7">
    <source>
        <dbReference type="Google" id="ProtNLM"/>
    </source>
</evidence>
<keyword evidence="2 4" id="KW-0479">Metal-binding</keyword>
<evidence type="ECO:0000256" key="4">
    <source>
        <dbReference type="PIRSR" id="PIRSR600898-1"/>
    </source>
</evidence>
<feature type="non-terminal residue" evidence="5">
    <location>
        <position position="1"/>
    </location>
</feature>
<dbReference type="GO" id="GO:0033754">
    <property type="term" value="F:indoleamine 2,3-dioxygenase activity"/>
    <property type="evidence" value="ECO:0007669"/>
    <property type="project" value="TreeGrafter"/>
</dbReference>
<dbReference type="GO" id="GO:0020037">
    <property type="term" value="F:heme binding"/>
    <property type="evidence" value="ECO:0007669"/>
    <property type="project" value="InterPro"/>
</dbReference>
<comment type="similarity">
    <text evidence="1">Belongs to the indoleamine 2,3-dioxygenase family.</text>
</comment>
<dbReference type="SUPFAM" id="SSF140959">
    <property type="entry name" value="Indolic compounds 2,3-dioxygenase-like"/>
    <property type="match status" value="1"/>
</dbReference>
<gene>
    <name evidence="5" type="ORF">CXG81DRAFT_6371</name>
</gene>
<feature type="non-terminal residue" evidence="5">
    <location>
        <position position="411"/>
    </location>
</feature>
<dbReference type="Pfam" id="PF01231">
    <property type="entry name" value="IDO"/>
    <property type="match status" value="1"/>
</dbReference>
<dbReference type="InterPro" id="IPR000898">
    <property type="entry name" value="Indolamine_dOase"/>
</dbReference>
<dbReference type="GO" id="GO:0046872">
    <property type="term" value="F:metal ion binding"/>
    <property type="evidence" value="ECO:0007669"/>
    <property type="project" value="UniProtKB-KW"/>
</dbReference>
<dbReference type="PANTHER" id="PTHR28657">
    <property type="entry name" value="INDOLEAMINE 2,3-DIOXYGENASE"/>
    <property type="match status" value="1"/>
</dbReference>
<dbReference type="GO" id="GO:0019441">
    <property type="term" value="P:L-tryptophan catabolic process to kynurenine"/>
    <property type="evidence" value="ECO:0007669"/>
    <property type="project" value="InterPro"/>
</dbReference>
<accession>A0A4P9XAN9</accession>
<evidence type="ECO:0000313" key="6">
    <source>
        <dbReference type="Proteomes" id="UP000274922"/>
    </source>
</evidence>
<proteinExistence type="inferred from homology"/>
<sequence>YGLDSEYGFLDVDPPPRETLVDLHPDFAPWETLLSQLQAFLLVRQLRRHVETALPPFPISALPPFEHATRAELAAWKRAYLLLAFIAHGYVWSKNEAASRWLPHVLATPWKRVSTQLGLPPVSTYAASVLWNLHIVDPAQPWSLDNMGIMHSFTGMDEAWFYLISAGIEARGGRAPRLILEAQQAAARDDGTAVTARLAQLADLITALGAMLGRMIESNDPHIFYHRTRVYLAGWEGNPRVCTYQTADGVVRYGRWLKAAGSSAGQSALMQALDVALDVRHYPTRDDTLSFRPDELPLGGADAQAMRRYMPGQHRKFLAFLESQTSLRAYVLQRADATAALVNAYNAAVRAMTAFRSAHIRMVSAYIIVQATRKPPAGRRVQQSLAAKGTGGTKIIPFLKQARDETQEREI</sequence>
<dbReference type="PANTHER" id="PTHR28657:SF5">
    <property type="entry name" value="INDOLEAMINE 2,3-DIOXYGENASE"/>
    <property type="match status" value="1"/>
</dbReference>
<dbReference type="GO" id="GO:0034354">
    <property type="term" value="P:'de novo' NAD+ biosynthetic process from L-tryptophan"/>
    <property type="evidence" value="ECO:0007669"/>
    <property type="project" value="TreeGrafter"/>
</dbReference>
<dbReference type="GO" id="GO:0005737">
    <property type="term" value="C:cytoplasm"/>
    <property type="evidence" value="ECO:0007669"/>
    <property type="project" value="TreeGrafter"/>
</dbReference>
<keyword evidence="6" id="KW-1185">Reference proteome</keyword>
<dbReference type="EMBL" id="ML014144">
    <property type="protein sequence ID" value="RKP02406.1"/>
    <property type="molecule type" value="Genomic_DNA"/>
</dbReference>